<keyword evidence="2" id="KW-1185">Reference proteome</keyword>
<sequence>MLPRGASATYCLQSGVIAVIVDYRPVRAAVHGAEGGDNRFRPPAVGVWGGMGERDEVFVNAAVYASMSAVEVTWTAWWSEPWPGVVQHLTRLSIRGPLDTKTRLSVDQVLWGAEKKDCCGVAPSSAVRELEARPQEMMAVEFAQDKERLGGGEGAGEGKEVGSVANGGIIGMRGIIKGEDMYGTQSNVSGKEVCYSWGGSSRGDQGGYAGRDGDGLEEEQGRVVLGCIRVEGWVKEDAAVVALPLQFMLLDSDGAVSVVRRVFTLAVCTAQGEVIASLPRHAFGGACGARAGGGMVRPSAAHAGGNRLLAMMLDVARSDILLAHLKFWAI</sequence>
<dbReference type="EMBL" id="JARKIE010000126">
    <property type="protein sequence ID" value="KAJ7679902.1"/>
    <property type="molecule type" value="Genomic_DNA"/>
</dbReference>
<gene>
    <name evidence="1" type="ORF">B0H17DRAFT_1138918</name>
</gene>
<reference evidence="1" key="1">
    <citation type="submission" date="2023-03" db="EMBL/GenBank/DDBJ databases">
        <title>Massive genome expansion in bonnet fungi (Mycena s.s.) driven by repeated elements and novel gene families across ecological guilds.</title>
        <authorList>
            <consortium name="Lawrence Berkeley National Laboratory"/>
            <person name="Harder C.B."/>
            <person name="Miyauchi S."/>
            <person name="Viragh M."/>
            <person name="Kuo A."/>
            <person name="Thoen E."/>
            <person name="Andreopoulos B."/>
            <person name="Lu D."/>
            <person name="Skrede I."/>
            <person name="Drula E."/>
            <person name="Henrissat B."/>
            <person name="Morin E."/>
            <person name="Kohler A."/>
            <person name="Barry K."/>
            <person name="LaButti K."/>
            <person name="Morin E."/>
            <person name="Salamov A."/>
            <person name="Lipzen A."/>
            <person name="Mereny Z."/>
            <person name="Hegedus B."/>
            <person name="Baldrian P."/>
            <person name="Stursova M."/>
            <person name="Weitz H."/>
            <person name="Taylor A."/>
            <person name="Grigoriev I.V."/>
            <person name="Nagy L.G."/>
            <person name="Martin F."/>
            <person name="Kauserud H."/>
        </authorList>
    </citation>
    <scope>NUCLEOTIDE SEQUENCE</scope>
    <source>
        <strain evidence="1">CBHHK067</strain>
    </source>
</reference>
<evidence type="ECO:0000313" key="1">
    <source>
        <dbReference type="EMBL" id="KAJ7679902.1"/>
    </source>
</evidence>
<organism evidence="1 2">
    <name type="scientific">Mycena rosella</name>
    <name type="common">Pink bonnet</name>
    <name type="synonym">Agaricus rosellus</name>
    <dbReference type="NCBI Taxonomy" id="1033263"/>
    <lineage>
        <taxon>Eukaryota</taxon>
        <taxon>Fungi</taxon>
        <taxon>Dikarya</taxon>
        <taxon>Basidiomycota</taxon>
        <taxon>Agaricomycotina</taxon>
        <taxon>Agaricomycetes</taxon>
        <taxon>Agaricomycetidae</taxon>
        <taxon>Agaricales</taxon>
        <taxon>Marasmiineae</taxon>
        <taxon>Mycenaceae</taxon>
        <taxon>Mycena</taxon>
    </lineage>
</organism>
<dbReference type="AlphaFoldDB" id="A0AAD7D8Y5"/>
<proteinExistence type="predicted"/>
<comment type="caution">
    <text evidence="1">The sequence shown here is derived from an EMBL/GenBank/DDBJ whole genome shotgun (WGS) entry which is preliminary data.</text>
</comment>
<name>A0AAD7D8Y5_MYCRO</name>
<dbReference type="Proteomes" id="UP001221757">
    <property type="component" value="Unassembled WGS sequence"/>
</dbReference>
<protein>
    <submittedName>
        <fullName evidence="1">Uncharacterized protein</fullName>
    </submittedName>
</protein>
<accession>A0AAD7D8Y5</accession>
<evidence type="ECO:0000313" key="2">
    <source>
        <dbReference type="Proteomes" id="UP001221757"/>
    </source>
</evidence>